<dbReference type="Pfam" id="PF18139">
    <property type="entry name" value="LSDAT_euk"/>
    <property type="match status" value="1"/>
</dbReference>
<feature type="transmembrane region" description="Helical" evidence="9">
    <location>
        <begin position="1089"/>
        <end position="1111"/>
    </location>
</feature>
<dbReference type="InterPro" id="IPR050927">
    <property type="entry name" value="TRPM"/>
</dbReference>
<evidence type="ECO:0000256" key="7">
    <source>
        <dbReference type="ARBA" id="ARBA00023303"/>
    </source>
</evidence>
<dbReference type="InterPro" id="IPR005821">
    <property type="entry name" value="Ion_trans_dom"/>
</dbReference>
<keyword evidence="7" id="KW-0407">Ion channel</keyword>
<feature type="transmembrane region" description="Helical" evidence="9">
    <location>
        <begin position="1156"/>
        <end position="1173"/>
    </location>
</feature>
<evidence type="ECO:0000256" key="4">
    <source>
        <dbReference type="ARBA" id="ARBA00022989"/>
    </source>
</evidence>
<keyword evidence="3 9" id="KW-0812">Transmembrane</keyword>
<dbReference type="Pfam" id="PF25508">
    <property type="entry name" value="TRPM2"/>
    <property type="match status" value="2"/>
</dbReference>
<evidence type="ECO:0000259" key="12">
    <source>
        <dbReference type="Pfam" id="PF25508"/>
    </source>
</evidence>
<feature type="region of interest" description="Disordered" evidence="8">
    <location>
        <begin position="1562"/>
        <end position="1600"/>
    </location>
</feature>
<organism evidence="13 14">
    <name type="scientific">Magallana gigas</name>
    <name type="common">Pacific oyster</name>
    <name type="synonym">Crassostrea gigas</name>
    <dbReference type="NCBI Taxonomy" id="29159"/>
    <lineage>
        <taxon>Eukaryota</taxon>
        <taxon>Metazoa</taxon>
        <taxon>Spiralia</taxon>
        <taxon>Lophotrochozoa</taxon>
        <taxon>Mollusca</taxon>
        <taxon>Bivalvia</taxon>
        <taxon>Autobranchia</taxon>
        <taxon>Pteriomorphia</taxon>
        <taxon>Ostreida</taxon>
        <taxon>Ostreoidea</taxon>
        <taxon>Ostreidae</taxon>
        <taxon>Magallana</taxon>
    </lineage>
</organism>
<evidence type="ECO:0000256" key="6">
    <source>
        <dbReference type="ARBA" id="ARBA00023136"/>
    </source>
</evidence>
<evidence type="ECO:0000313" key="13">
    <source>
        <dbReference type="EnsemblMetazoa" id="G14386.1:cds"/>
    </source>
</evidence>
<evidence type="ECO:0000313" key="14">
    <source>
        <dbReference type="Proteomes" id="UP000005408"/>
    </source>
</evidence>
<keyword evidence="14" id="KW-1185">Reference proteome</keyword>
<keyword evidence="4 9" id="KW-1133">Transmembrane helix</keyword>
<dbReference type="InterPro" id="IPR041491">
    <property type="entry name" value="TRPM_SLOG"/>
</dbReference>
<keyword evidence="5" id="KW-0406">Ion transport</keyword>
<dbReference type="InterPro" id="IPR057366">
    <property type="entry name" value="TRPM-like"/>
</dbReference>
<dbReference type="EnsemblMetazoa" id="G14386.1">
    <property type="protein sequence ID" value="G14386.1:cds"/>
    <property type="gene ID" value="G14386"/>
</dbReference>
<protein>
    <recommendedName>
        <fullName evidence="15">Transient receptor potential cation channel subfamily M member 3</fullName>
    </recommendedName>
</protein>
<dbReference type="Pfam" id="PF00520">
    <property type="entry name" value="Ion_trans"/>
    <property type="match status" value="1"/>
</dbReference>
<dbReference type="PANTHER" id="PTHR13800:SF12">
    <property type="entry name" value="TRANSIENT RECEPTOR POTENTIAL CATION CHANNEL SUBFAMILY M MEMBER-LIKE 2"/>
    <property type="match status" value="1"/>
</dbReference>
<dbReference type="GO" id="GO:0099604">
    <property type="term" value="F:ligand-gated calcium channel activity"/>
    <property type="evidence" value="ECO:0007669"/>
    <property type="project" value="TreeGrafter"/>
</dbReference>
<evidence type="ECO:0000256" key="9">
    <source>
        <dbReference type="SAM" id="Phobius"/>
    </source>
</evidence>
<name>A0A8W8IKC7_MAGGI</name>
<feature type="compositionally biased region" description="Basic and acidic residues" evidence="8">
    <location>
        <begin position="1589"/>
        <end position="1600"/>
    </location>
</feature>
<dbReference type="GO" id="GO:0005886">
    <property type="term" value="C:plasma membrane"/>
    <property type="evidence" value="ECO:0007669"/>
    <property type="project" value="TreeGrafter"/>
</dbReference>
<feature type="transmembrane region" description="Helical" evidence="9">
    <location>
        <begin position="1260"/>
        <end position="1280"/>
    </location>
</feature>
<feature type="domain" description="TRPM-like" evidence="12">
    <location>
        <begin position="550"/>
        <end position="789"/>
    </location>
</feature>
<evidence type="ECO:0000256" key="5">
    <source>
        <dbReference type="ARBA" id="ARBA00023065"/>
    </source>
</evidence>
<evidence type="ECO:0000256" key="2">
    <source>
        <dbReference type="ARBA" id="ARBA00022448"/>
    </source>
</evidence>
<keyword evidence="2" id="KW-0813">Transport</keyword>
<evidence type="ECO:0000259" key="11">
    <source>
        <dbReference type="Pfam" id="PF18139"/>
    </source>
</evidence>
<keyword evidence="6 9" id="KW-0472">Membrane</keyword>
<feature type="transmembrane region" description="Helical" evidence="9">
    <location>
        <begin position="1059"/>
        <end position="1077"/>
    </location>
</feature>
<evidence type="ECO:0000256" key="3">
    <source>
        <dbReference type="ARBA" id="ARBA00022692"/>
    </source>
</evidence>
<feature type="transmembrane region" description="Helical" evidence="9">
    <location>
        <begin position="1015"/>
        <end position="1038"/>
    </location>
</feature>
<feature type="domain" description="Ion transport" evidence="10">
    <location>
        <begin position="1063"/>
        <end position="1287"/>
    </location>
</feature>
<evidence type="ECO:0000259" key="10">
    <source>
        <dbReference type="Pfam" id="PF00520"/>
    </source>
</evidence>
<dbReference type="PANTHER" id="PTHR13800">
    <property type="entry name" value="TRANSIENT RECEPTOR POTENTIAL CATION CHANNEL, SUBFAMILY M, MEMBER 6"/>
    <property type="match status" value="1"/>
</dbReference>
<evidence type="ECO:0000256" key="8">
    <source>
        <dbReference type="SAM" id="MobiDB-lite"/>
    </source>
</evidence>
<sequence>MAGIVMDTKIHPSEKYDRVKFRSDQGGAGPSTLTERKYQQDRYYEIQTDLTLEEARYSEMRKKIPGLGRIPKDRIDRQSKESDFHKRNQAHLCFVKQNFHEIECSKFVPDPEKIGVKKIRDLKCHCGEIFTEHVGISNARNFAERELVETFLVPEELRSHINYGNLFNAPPENLASILSQVTWTKEDAFRKTSCSTFGKICFVNYENSKPAKFIRLSHNDSVDRCLELMDKHWKIMEPKRPSLCISVIGGAKSFKLDNKMRETFNTGLIKAGKSTNAWMITTGSNVGVMKAVGNAVSEGQSFLWDNDRITHTLRLIGIGPWGYVKDRKNLESDGNGCFPVHFQTSNIIQHGKPVPLNPNHTHFVFVDDGFRNNYKGASKFRALFEQKVSKPTQAGGLGIPVVLVILEGGTDAINDAMVSLNHNIPVVVCSGTGRAADILAYAYSHTRSSKGVLKSKHEIKLRDKINEAYGGRWKENEIDKNIEIHFTNVMKCMEHRNLINIFPMNKHEDLDIAILTALLNSKAAEDSFEIRKNQLQLALTWNRADIAQEEIFREDVLWPPRSLDDILMEAIIEEKVEFVALILQQNVGMKEFLSKERLQQLYQKSLLRADADHLKKLMSSKTRRSTFSYDNLKRLMESLMYKYDHDIEERKTNDNITGRKYSLDMKPEKPQLLFKHPYKQLMVWSILMLRQKMAKFAWQMGSEPITSAVAAARIYGSMAKNVHRNESALKEKVLIFKDEFEHLARSVIDECHAKQKEKAMMLAERKSPSWSEMTSLQIAASGKNMVYLSSVACRNSIDATWRRGILSRWQSLLRADADHLKKLMSSKTRRSAFSYDNLKRLMESLMYKYDHDIEERKTNDNITGRKYSLDLKPEKPQLLFKHPYKQLMVWSILMLRQKMAKFAWQMGSEPITSAVAAARIYGSMAKNVHRNESALKEKVLIFKDEFEHLARSVIDECHAKQKEKAMMLAERKSPSWSEMTSLQIAASGKNMVYLSSVACRNSIDATWRRGILSRWQVLVTVFFPFLLFTSFLNVDAMGEKKVRTFQKILTFYTAPITKFTHYSILYIFFVALFTYFLLVDYQPNEITPIESICIFWIFTFIVDEIYTLLTFPSPTFGGKIRDWYGMLKCIDLFNLLFALLAFVIQVITMHTNENAINVRIVFSINCIIFYIRIMKLYTANSSLGPKLEMIKMMFAELTTFLLVVIVFLAAYGVSRHSLLYGRTEASWKIFTDILFHPYWQLYGELDFDNSMKTADNAGRYLIIGTILLFNLLIAIFNHIFTKVEEKSNEIWKFQMYFLTMEFDNKTALIPPLSIIHHLYLFFKLIARKTCCKKSSKGVQFTERHLEYLQLFETEEMANYLRHKKSEHKDSAESKLQKRVEELFNLVEEEFTADQEDALTLLNTKTANLTRENTSERITLKSNRWPKPKAVIEFAKKLEEKEAMEVATETLKDEEKFKRAGTKKDRKYKRKLKEVKIYITDQENEAEPIIEPDIEARIHLPGPTGITPPLRHSRNLSPWAINRKPDNRTLYTHRRVSLQHHSSDSEDNEQVKYPVQYKTLGIPEETSSESSPCGSDTGVPRITRRRLSLRRMESSTEDELRSRAKLFQRFRRNRQLSDSD</sequence>
<comment type="subcellular location">
    <subcellularLocation>
        <location evidence="1">Membrane</location>
        <topology evidence="1">Multi-pass membrane protein</topology>
    </subcellularLocation>
</comment>
<feature type="region of interest" description="Disordered" evidence="8">
    <location>
        <begin position="1500"/>
        <end position="1520"/>
    </location>
</feature>
<feature type="transmembrane region" description="Helical" evidence="9">
    <location>
        <begin position="1132"/>
        <end position="1150"/>
    </location>
</feature>
<reference evidence="13" key="1">
    <citation type="submission" date="2022-08" db="UniProtKB">
        <authorList>
            <consortium name="EnsemblMetazoa"/>
        </authorList>
    </citation>
    <scope>IDENTIFICATION</scope>
    <source>
        <strain evidence="13">05x7-T-G4-1.051#20</strain>
    </source>
</reference>
<feature type="domain" description="TRPM SLOG" evidence="11">
    <location>
        <begin position="211"/>
        <end position="472"/>
    </location>
</feature>
<dbReference type="Proteomes" id="UP000005408">
    <property type="component" value="Unassembled WGS sequence"/>
</dbReference>
<accession>A0A8W8IKC7</accession>
<evidence type="ECO:0008006" key="15">
    <source>
        <dbReference type="Google" id="ProtNLM"/>
    </source>
</evidence>
<proteinExistence type="predicted"/>
<feature type="domain" description="TRPM-like" evidence="12">
    <location>
        <begin position="837"/>
        <end position="995"/>
    </location>
</feature>
<feature type="transmembrane region" description="Helical" evidence="9">
    <location>
        <begin position="1194"/>
        <end position="1213"/>
    </location>
</feature>
<evidence type="ECO:0000256" key="1">
    <source>
        <dbReference type="ARBA" id="ARBA00004141"/>
    </source>
</evidence>